<accession>A0ABU2KML0</accession>
<dbReference type="CDD" id="cd00146">
    <property type="entry name" value="PKD"/>
    <property type="match status" value="1"/>
</dbReference>
<dbReference type="InterPro" id="IPR013783">
    <property type="entry name" value="Ig-like_fold"/>
</dbReference>
<feature type="non-terminal residue" evidence="3">
    <location>
        <position position="766"/>
    </location>
</feature>
<dbReference type="Pfam" id="PF18911">
    <property type="entry name" value="PKD_4"/>
    <property type="match status" value="1"/>
</dbReference>
<reference evidence="4" key="1">
    <citation type="submission" date="2023-07" db="EMBL/GenBank/DDBJ databases">
        <title>Isolating and identifying novel microbial strains from the Mariana Trench.</title>
        <authorList>
            <person name="Fu H."/>
        </authorList>
    </citation>
    <scope>NUCLEOTIDE SEQUENCE [LARGE SCALE GENOMIC DNA]</scope>
    <source>
        <strain evidence="4">T-y2</strain>
    </source>
</reference>
<dbReference type="RefSeq" id="WP_311402856.1">
    <property type="nucleotide sequence ID" value="NZ_JAVRBG010000035.1"/>
</dbReference>
<protein>
    <submittedName>
        <fullName evidence="3">PKD domain-containing protein</fullName>
    </submittedName>
</protein>
<dbReference type="SMART" id="SM00089">
    <property type="entry name" value="PKD"/>
    <property type="match status" value="1"/>
</dbReference>
<feature type="signal peptide" evidence="1">
    <location>
        <begin position="1"/>
        <end position="18"/>
    </location>
</feature>
<name>A0ABU2KML0_9FLAO</name>
<organism evidence="3 4">
    <name type="scientific">Mesonia ostreae</name>
    <dbReference type="NCBI Taxonomy" id="861110"/>
    <lineage>
        <taxon>Bacteria</taxon>
        <taxon>Pseudomonadati</taxon>
        <taxon>Bacteroidota</taxon>
        <taxon>Flavobacteriia</taxon>
        <taxon>Flavobacteriales</taxon>
        <taxon>Flavobacteriaceae</taxon>
        <taxon>Mesonia</taxon>
    </lineage>
</organism>
<dbReference type="SUPFAM" id="SSF49299">
    <property type="entry name" value="PKD domain"/>
    <property type="match status" value="1"/>
</dbReference>
<comment type="caution">
    <text evidence="3">The sequence shown here is derived from an EMBL/GenBank/DDBJ whole genome shotgun (WGS) entry which is preliminary data.</text>
</comment>
<keyword evidence="4" id="KW-1185">Reference proteome</keyword>
<sequence>MKNIYLLLFALLSMSLFSQNVIMGDADVDQCSGVFYDNGGPGAGSGAYNDNGGVPQVITICPDQPGQVTELDFTTFLLGSTSSTEDVLNIYDGDSTGATLIGSYQGNGSPGLVFASSTNTSGCLTIEFVPDGEFSPLEGWAADIGCREPCQVITAQIDSVTPSEFNAGVYTVTFNESILFQGSGIFADGDGTGATYEWDFGDGNTGIGQDTAHTYAQIGTYDVTLIVYDQNSCPSEVLEFVVEVESNAASYCADLNPFCAGDEALVFPNSNPQTGGLPIAETGPEYDCIGQERYPAWFYLQIDDPGDLDFTLAQNTSPNFNGQGLDVDFIVWGPFTQPDGNCGNLTAGNVVDCSYSAAPIEDVSIPNAQTGEIYIIMITNYNEGVGYISLQQTGGAGNTDCSILDTTLPDDQELCEGEDYTIDGTTIGATSYQWSIYNEATDTYDPLPGETNPVITVNTTGIYQVETDDGDGDSSFDEVEIIFYDIATIETLNDLEECFTTDITTIDITQDTDILGAQEPAEFNITYYNTQAEADAGTGNIPDPANYPFIANTAETIFVRVENVNKADCYITGSFELEVNVVSIGNALTNLEECDDDNDGDGIFDLTENEVLALDVLDPASYAVTYYETQAAADLGTPEVPTPAAYENENGNPQEIFVRVESNENANCYATNSFFVESFSIGEVNPVENLDICDTTGLGVDFDLTTNTALVLGIQDPADFAVTYYNTQAEADAGTPEIADPANYEVVNEGSQTIFIRIENVNNTEC</sequence>
<proteinExistence type="predicted"/>
<keyword evidence="1" id="KW-0732">Signal</keyword>
<feature type="domain" description="PKD" evidence="2">
    <location>
        <begin position="191"/>
        <end position="249"/>
    </location>
</feature>
<dbReference type="InterPro" id="IPR035986">
    <property type="entry name" value="PKD_dom_sf"/>
</dbReference>
<gene>
    <name evidence="3" type="ORF">RLT85_15000</name>
</gene>
<dbReference type="EMBL" id="JAVRBG010000035">
    <property type="protein sequence ID" value="MDT0295939.1"/>
    <property type="molecule type" value="Genomic_DNA"/>
</dbReference>
<dbReference type="InterPro" id="IPR035914">
    <property type="entry name" value="Sperma_CUB_dom_sf"/>
</dbReference>
<evidence type="ECO:0000256" key="1">
    <source>
        <dbReference type="SAM" id="SignalP"/>
    </source>
</evidence>
<dbReference type="PROSITE" id="PS50093">
    <property type="entry name" value="PKD"/>
    <property type="match status" value="1"/>
</dbReference>
<dbReference type="Gene3D" id="2.60.40.10">
    <property type="entry name" value="Immunoglobulins"/>
    <property type="match status" value="1"/>
</dbReference>
<feature type="chain" id="PRO_5047100917" evidence="1">
    <location>
        <begin position="19"/>
        <end position="766"/>
    </location>
</feature>
<dbReference type="InterPro" id="IPR000601">
    <property type="entry name" value="PKD_dom"/>
</dbReference>
<evidence type="ECO:0000313" key="4">
    <source>
        <dbReference type="Proteomes" id="UP001182991"/>
    </source>
</evidence>
<dbReference type="SUPFAM" id="SSF49854">
    <property type="entry name" value="Spermadhesin, CUB domain"/>
    <property type="match status" value="1"/>
</dbReference>
<evidence type="ECO:0000259" key="2">
    <source>
        <dbReference type="PROSITE" id="PS50093"/>
    </source>
</evidence>
<dbReference type="Gene3D" id="2.60.120.290">
    <property type="entry name" value="Spermadhesin, CUB domain"/>
    <property type="match status" value="1"/>
</dbReference>
<dbReference type="InterPro" id="IPR022409">
    <property type="entry name" value="PKD/Chitinase_dom"/>
</dbReference>
<dbReference type="Proteomes" id="UP001182991">
    <property type="component" value="Unassembled WGS sequence"/>
</dbReference>
<evidence type="ECO:0000313" key="3">
    <source>
        <dbReference type="EMBL" id="MDT0295939.1"/>
    </source>
</evidence>